<dbReference type="GO" id="GO:0008270">
    <property type="term" value="F:zinc ion binding"/>
    <property type="evidence" value="ECO:0007669"/>
    <property type="project" value="UniProtKB-KW"/>
</dbReference>
<dbReference type="SUPFAM" id="SSF57850">
    <property type="entry name" value="RING/U-box"/>
    <property type="match status" value="1"/>
</dbReference>
<dbReference type="RefSeq" id="XP_025469648.1">
    <property type="nucleotide sequence ID" value="XM_025613770.1"/>
</dbReference>
<keyword evidence="1" id="KW-0479">Metal-binding</keyword>
<gene>
    <name evidence="4" type="ORF">BO94DRAFT_555086</name>
</gene>
<dbReference type="AlphaFoldDB" id="A0A317X5U5"/>
<sequence length="241" mass="27438">MHGFAISSDRLCLDSWMRGVPCVAYVYQGGTQHHRPLHDQHHHHPQRRRRPDLSTFFSALSEISPDETHSRTRPHAVPIPRDVSAAFYSLAEALDLMRREGAGAGAAPAEGHGLENENEDLLTQMISQLLSSAEMPPREVEGVSEEFCDVLDRVPRSALKPDQVCPICNNPFLEDQYPLVVQLPCHPTHLFDLECVRPWLRLRGTCPLDRTDFAKQEREKAEARRKKPVEDEEEEWDGMYG</sequence>
<dbReference type="Gene3D" id="3.30.40.10">
    <property type="entry name" value="Zinc/RING finger domain, C3HC4 (zinc finger)"/>
    <property type="match status" value="1"/>
</dbReference>
<dbReference type="EMBL" id="MSFK01000008">
    <property type="protein sequence ID" value="PWY91920.1"/>
    <property type="molecule type" value="Genomic_DNA"/>
</dbReference>
<keyword evidence="1" id="KW-0863">Zinc-finger</keyword>
<keyword evidence="5" id="KW-1185">Reference proteome</keyword>
<organism evidence="4 5">
    <name type="scientific">Aspergillus sclerotioniger CBS 115572</name>
    <dbReference type="NCBI Taxonomy" id="1450535"/>
    <lineage>
        <taxon>Eukaryota</taxon>
        <taxon>Fungi</taxon>
        <taxon>Dikarya</taxon>
        <taxon>Ascomycota</taxon>
        <taxon>Pezizomycotina</taxon>
        <taxon>Eurotiomycetes</taxon>
        <taxon>Eurotiomycetidae</taxon>
        <taxon>Eurotiales</taxon>
        <taxon>Aspergillaceae</taxon>
        <taxon>Aspergillus</taxon>
        <taxon>Aspergillus subgen. Circumdati</taxon>
    </lineage>
</organism>
<dbReference type="GeneID" id="37115913"/>
<name>A0A317X5U5_9EURO</name>
<dbReference type="OrthoDB" id="8062037at2759"/>
<evidence type="ECO:0000259" key="3">
    <source>
        <dbReference type="PROSITE" id="PS50089"/>
    </source>
</evidence>
<dbReference type="Proteomes" id="UP000246702">
    <property type="component" value="Unassembled WGS sequence"/>
</dbReference>
<evidence type="ECO:0000313" key="5">
    <source>
        <dbReference type="Proteomes" id="UP000246702"/>
    </source>
</evidence>
<dbReference type="Pfam" id="PF13639">
    <property type="entry name" value="zf-RING_2"/>
    <property type="match status" value="1"/>
</dbReference>
<feature type="region of interest" description="Disordered" evidence="2">
    <location>
        <begin position="215"/>
        <end position="241"/>
    </location>
</feature>
<proteinExistence type="predicted"/>
<evidence type="ECO:0000256" key="1">
    <source>
        <dbReference type="PROSITE-ProRule" id="PRU00175"/>
    </source>
</evidence>
<accession>A0A317X5U5</accession>
<keyword evidence="1" id="KW-0862">Zinc</keyword>
<evidence type="ECO:0000313" key="4">
    <source>
        <dbReference type="EMBL" id="PWY91920.1"/>
    </source>
</evidence>
<dbReference type="STRING" id="1450535.A0A317X5U5"/>
<dbReference type="InterPro" id="IPR013083">
    <property type="entry name" value="Znf_RING/FYVE/PHD"/>
</dbReference>
<dbReference type="InterPro" id="IPR001841">
    <property type="entry name" value="Znf_RING"/>
</dbReference>
<protein>
    <recommendedName>
        <fullName evidence="3">RING-type domain-containing protein</fullName>
    </recommendedName>
</protein>
<feature type="domain" description="RING-type" evidence="3">
    <location>
        <begin position="165"/>
        <end position="210"/>
    </location>
</feature>
<reference evidence="4 5" key="1">
    <citation type="submission" date="2016-12" db="EMBL/GenBank/DDBJ databases">
        <title>The genomes of Aspergillus section Nigri reveals drivers in fungal speciation.</title>
        <authorList>
            <consortium name="DOE Joint Genome Institute"/>
            <person name="Vesth T.C."/>
            <person name="Nybo J."/>
            <person name="Theobald S."/>
            <person name="Brandl J."/>
            <person name="Frisvad J.C."/>
            <person name="Nielsen K.F."/>
            <person name="Lyhne E.K."/>
            <person name="Kogle M.E."/>
            <person name="Kuo A."/>
            <person name="Riley R."/>
            <person name="Clum A."/>
            <person name="Nolan M."/>
            <person name="Lipzen A."/>
            <person name="Salamov A."/>
            <person name="Henrissat B."/>
            <person name="Wiebenga A."/>
            <person name="De Vries R.P."/>
            <person name="Grigoriev I.V."/>
            <person name="Mortensen U.H."/>
            <person name="Andersen M.R."/>
            <person name="Baker S.E."/>
        </authorList>
    </citation>
    <scope>NUCLEOTIDE SEQUENCE [LARGE SCALE GENOMIC DNA]</scope>
    <source>
        <strain evidence="4 5">CBS 115572</strain>
    </source>
</reference>
<evidence type="ECO:0000256" key="2">
    <source>
        <dbReference type="SAM" id="MobiDB-lite"/>
    </source>
</evidence>
<feature type="compositionally biased region" description="Acidic residues" evidence="2">
    <location>
        <begin position="230"/>
        <end position="241"/>
    </location>
</feature>
<comment type="caution">
    <text evidence="4">The sequence shown here is derived from an EMBL/GenBank/DDBJ whole genome shotgun (WGS) entry which is preliminary data.</text>
</comment>
<dbReference type="PROSITE" id="PS50089">
    <property type="entry name" value="ZF_RING_2"/>
    <property type="match status" value="1"/>
</dbReference>